<accession>A0A3S5EP64</accession>
<dbReference type="Proteomes" id="UP000274578">
    <property type="component" value="Chromosome 1"/>
</dbReference>
<evidence type="ECO:0000313" key="1">
    <source>
        <dbReference type="EMBL" id="VEH14705.1"/>
    </source>
</evidence>
<dbReference type="EMBL" id="LR134384">
    <property type="protein sequence ID" value="VEH14705.1"/>
    <property type="molecule type" value="Genomic_DNA"/>
</dbReference>
<proteinExistence type="predicted"/>
<sequence length="340" mass="40182">MKEAKNKKKKHFYKIIIIFATNIITTMRTKLLPLFLLSILLLLSCQRSEIPFMQAFHLNPDSLIMDSIPQPFADENHGLLLSGEQVYRLKGSAIDTFPDILLSIQRFADDYALAFTHCGNVELYLFSPPGKRLDKLDLGYWDAEEEHMPGKPNIIKASIRRDSLENPLGHYQRLDATHFEVFCIAKTDTIRWQYEVRNHRFYLQKRVANHVIATPSRDIDAYPWSQTYEACPLINGYKEVRPKNMICELRSPAGRFAYEMMRRNYDMGAYWQWIYDHRGHEILSAQIEDIYYWAQHCKEEKQQLPREMIEEDIHKVKSKSARSYLLRLVRTWNNNPYKDL</sequence>
<reference evidence="1 2" key="1">
    <citation type="submission" date="2018-12" db="EMBL/GenBank/DDBJ databases">
        <authorList>
            <consortium name="Pathogen Informatics"/>
        </authorList>
    </citation>
    <scope>NUCLEOTIDE SEQUENCE [LARGE SCALE GENOMIC DNA]</scope>
    <source>
        <strain evidence="1 2">NCTC13071</strain>
    </source>
</reference>
<evidence type="ECO:0000313" key="2">
    <source>
        <dbReference type="Proteomes" id="UP000274578"/>
    </source>
</evidence>
<name>A0A3S5EP64_9BACT</name>
<gene>
    <name evidence="1" type="ORF">NCTC13071_00685</name>
</gene>
<protein>
    <submittedName>
        <fullName evidence="1">Uncharacterized protein</fullName>
    </submittedName>
</protein>
<organism evidence="1 2">
    <name type="scientific">Segatella oris</name>
    <dbReference type="NCBI Taxonomy" id="28135"/>
    <lineage>
        <taxon>Bacteria</taxon>
        <taxon>Pseudomonadati</taxon>
        <taxon>Bacteroidota</taxon>
        <taxon>Bacteroidia</taxon>
        <taxon>Bacteroidales</taxon>
        <taxon>Prevotellaceae</taxon>
        <taxon>Segatella</taxon>
    </lineage>
</organism>
<dbReference type="KEGG" id="poc:NCTC13071_00685"/>
<dbReference type="AlphaFoldDB" id="A0A3S5EP64"/>